<dbReference type="Gene3D" id="1.20.910.10">
    <property type="entry name" value="Heme oxygenase-like"/>
    <property type="match status" value="1"/>
</dbReference>
<dbReference type="AlphaFoldDB" id="A0A0V7ZKP4"/>
<accession>A0A0V7ZKP4</accession>
<dbReference type="Proteomes" id="UP000053372">
    <property type="component" value="Unassembled WGS sequence"/>
</dbReference>
<protein>
    <recommendedName>
        <fullName evidence="3">TenA family transcriptional regulator</fullName>
    </recommendedName>
</protein>
<organism evidence="1 2">
    <name type="scientific">Mastigocoleus testarum BC008</name>
    <dbReference type="NCBI Taxonomy" id="371196"/>
    <lineage>
        <taxon>Bacteria</taxon>
        <taxon>Bacillati</taxon>
        <taxon>Cyanobacteriota</taxon>
        <taxon>Cyanophyceae</taxon>
        <taxon>Nostocales</taxon>
        <taxon>Hapalosiphonaceae</taxon>
        <taxon>Mastigocoleus</taxon>
    </lineage>
</organism>
<comment type="caution">
    <text evidence="1">The sequence shown here is derived from an EMBL/GenBank/DDBJ whole genome shotgun (WGS) entry which is preliminary data.</text>
</comment>
<evidence type="ECO:0000313" key="1">
    <source>
        <dbReference type="EMBL" id="KST65161.1"/>
    </source>
</evidence>
<sequence length="231" mass="27198">MKVIEDYIAPKQAQFVQHPFFEKIAKSDSLEQLTSIAQCIAFWTMTFQDILRLNEVRFTNPKLREIAQLHRIEDGGHDIWFLDDINEMNVEEPKLNVIYDVYNRNHNSTRDASYALVSEVFRAYNDYERIALLMTIETTANSFFQATADLTERVGYSSVLKYFSYYHLRVEESHESLNENIESSFDNIQLTQSEERNIFELIDRAYKAFTVMFDGLYAVLELLDKQKKLLI</sequence>
<proteinExistence type="predicted"/>
<dbReference type="EMBL" id="LMTZ01000111">
    <property type="protein sequence ID" value="KST65161.1"/>
    <property type="molecule type" value="Genomic_DNA"/>
</dbReference>
<dbReference type="InterPro" id="IPR016084">
    <property type="entry name" value="Haem_Oase-like_multi-hlx"/>
</dbReference>
<gene>
    <name evidence="1" type="ORF">BC008_20395</name>
</gene>
<evidence type="ECO:0000313" key="2">
    <source>
        <dbReference type="Proteomes" id="UP000053372"/>
    </source>
</evidence>
<dbReference type="RefSeq" id="WP_058184062.1">
    <property type="nucleotide sequence ID" value="NZ_LMTZ01000111.1"/>
</dbReference>
<dbReference type="OrthoDB" id="486260at2"/>
<name>A0A0V7ZKP4_9CYAN</name>
<reference evidence="1 2" key="1">
    <citation type="journal article" date="2015" name="Genome Announc.">
        <title>Draft Genome of the Euendolithic (true boring) Cyanobacterium Mastigocoleus testarum strain BC008.</title>
        <authorList>
            <person name="Guida B.S."/>
            <person name="Garcia-Pichel F."/>
        </authorList>
    </citation>
    <scope>NUCLEOTIDE SEQUENCE [LARGE SCALE GENOMIC DNA]</scope>
    <source>
        <strain evidence="1 2">BC008</strain>
    </source>
</reference>
<keyword evidence="2" id="KW-1185">Reference proteome</keyword>
<evidence type="ECO:0008006" key="3">
    <source>
        <dbReference type="Google" id="ProtNLM"/>
    </source>
</evidence>